<proteinExistence type="predicted"/>
<dbReference type="CDD" id="cd02947">
    <property type="entry name" value="TRX_family"/>
    <property type="match status" value="1"/>
</dbReference>
<evidence type="ECO:0000313" key="3">
    <source>
        <dbReference type="Proteomes" id="UP000199119"/>
    </source>
</evidence>
<dbReference type="AlphaFoldDB" id="A0A1I2H0W5"/>
<dbReference type="EMBL" id="FONX01000018">
    <property type="protein sequence ID" value="SFF23050.1"/>
    <property type="molecule type" value="Genomic_DNA"/>
</dbReference>
<gene>
    <name evidence="2" type="ORF">SAMN04489711_11830</name>
</gene>
<reference evidence="3" key="1">
    <citation type="submission" date="2016-10" db="EMBL/GenBank/DDBJ databases">
        <authorList>
            <person name="Varghese N."/>
            <person name="Submissions S."/>
        </authorList>
    </citation>
    <scope>NUCLEOTIDE SEQUENCE [LARGE SCALE GENOMIC DNA]</scope>
    <source>
        <strain evidence="3">DSM 27981</strain>
    </source>
</reference>
<dbReference type="Proteomes" id="UP000199119">
    <property type="component" value="Unassembled WGS sequence"/>
</dbReference>
<keyword evidence="3" id="KW-1185">Reference proteome</keyword>
<dbReference type="GO" id="GO:0016853">
    <property type="term" value="F:isomerase activity"/>
    <property type="evidence" value="ECO:0007669"/>
    <property type="project" value="UniProtKB-KW"/>
</dbReference>
<dbReference type="RefSeq" id="WP_092941405.1">
    <property type="nucleotide sequence ID" value="NZ_FONX01000018.1"/>
</dbReference>
<protein>
    <submittedName>
        <fullName evidence="2">Thiol-disulfide isomerase or thioredoxin</fullName>
    </submittedName>
</protein>
<name>A0A1I2H0W5_9BURK</name>
<feature type="domain" description="Thioredoxin" evidence="1">
    <location>
        <begin position="1"/>
        <end position="102"/>
    </location>
</feature>
<dbReference type="PROSITE" id="PS51352">
    <property type="entry name" value="THIOREDOXIN_2"/>
    <property type="match status" value="1"/>
</dbReference>
<evidence type="ECO:0000259" key="1">
    <source>
        <dbReference type="PROSITE" id="PS51352"/>
    </source>
</evidence>
<dbReference type="OrthoDB" id="8521206at2"/>
<keyword evidence="2" id="KW-0413">Isomerase</keyword>
<organism evidence="2 3">
    <name type="scientific">Paracidovorax wautersii</name>
    <dbReference type="NCBI Taxonomy" id="1177982"/>
    <lineage>
        <taxon>Bacteria</taxon>
        <taxon>Pseudomonadati</taxon>
        <taxon>Pseudomonadota</taxon>
        <taxon>Betaproteobacteria</taxon>
        <taxon>Burkholderiales</taxon>
        <taxon>Comamonadaceae</taxon>
        <taxon>Paracidovorax</taxon>
    </lineage>
</organism>
<dbReference type="SUPFAM" id="SSF52833">
    <property type="entry name" value="Thioredoxin-like"/>
    <property type="match status" value="1"/>
</dbReference>
<dbReference type="InterPro" id="IPR036249">
    <property type="entry name" value="Thioredoxin-like_sf"/>
</dbReference>
<dbReference type="Pfam" id="PF00085">
    <property type="entry name" value="Thioredoxin"/>
    <property type="match status" value="1"/>
</dbReference>
<dbReference type="InterPro" id="IPR013766">
    <property type="entry name" value="Thioredoxin_domain"/>
</dbReference>
<dbReference type="STRING" id="1177982.SAMN04489711_11830"/>
<evidence type="ECO:0000313" key="2">
    <source>
        <dbReference type="EMBL" id="SFF23050.1"/>
    </source>
</evidence>
<sequence length="128" mass="13305">MTSSSPAPSAALDDSATWVVCLCAAWCGVCRDYRAAFDEIAASRPGARFVWVDVEDEEDLAGDVDVDTFPTLLVGQGGSARFFGPLLPQAGVLRRLLESLSAEGGAPAPAEAQALLARISAAHSQRAA</sequence>
<accession>A0A1I2H0W5</accession>
<dbReference type="Gene3D" id="3.40.30.10">
    <property type="entry name" value="Glutaredoxin"/>
    <property type="match status" value="1"/>
</dbReference>